<dbReference type="CDD" id="cd06223">
    <property type="entry name" value="PRTases_typeI"/>
    <property type="match status" value="1"/>
</dbReference>
<comment type="pathway">
    <text evidence="4 11">Purine metabolism; AMP biosynthesis via salvage pathway; AMP from adenine: step 1/1.</text>
</comment>
<dbReference type="InParanoid" id="A0A1Q5PYB5"/>
<dbReference type="GO" id="GO:0044209">
    <property type="term" value="P:AMP salvage"/>
    <property type="evidence" value="ECO:0007669"/>
    <property type="project" value="UniProtKB-UniRule"/>
</dbReference>
<dbReference type="HAMAP" id="MF_00004">
    <property type="entry name" value="Aden_phosphoribosyltr"/>
    <property type="match status" value="1"/>
</dbReference>
<accession>A0A1Q5PYB5</accession>
<reference evidence="14" key="1">
    <citation type="submission" date="2016-12" db="EMBL/GenBank/DDBJ databases">
        <authorList>
            <person name="Meng X."/>
        </authorList>
    </citation>
    <scope>NUCLEOTIDE SEQUENCE [LARGE SCALE GENOMIC DNA]</scope>
    <source>
        <strain evidence="14">DSM 20732</strain>
    </source>
</reference>
<comment type="caution">
    <text evidence="13">The sequence shown here is derived from an EMBL/GenBank/DDBJ whole genome shotgun (WGS) entry which is preliminary data.</text>
</comment>
<dbReference type="Proteomes" id="UP000185612">
    <property type="component" value="Unassembled WGS sequence"/>
</dbReference>
<evidence type="ECO:0000313" key="13">
    <source>
        <dbReference type="EMBL" id="OKL52527.1"/>
    </source>
</evidence>
<comment type="subcellular location">
    <subcellularLocation>
        <location evidence="3 11">Cytoplasm</location>
    </subcellularLocation>
</comment>
<dbReference type="SUPFAM" id="SSF53271">
    <property type="entry name" value="PRTase-like"/>
    <property type="match status" value="1"/>
</dbReference>
<keyword evidence="7 11" id="KW-0963">Cytoplasm</keyword>
<dbReference type="GO" id="GO:0016208">
    <property type="term" value="F:AMP binding"/>
    <property type="evidence" value="ECO:0007669"/>
    <property type="project" value="TreeGrafter"/>
</dbReference>
<dbReference type="GO" id="GO:0002055">
    <property type="term" value="F:adenine binding"/>
    <property type="evidence" value="ECO:0007669"/>
    <property type="project" value="TreeGrafter"/>
</dbReference>
<keyword evidence="9 11" id="KW-0808">Transferase</keyword>
<dbReference type="EMBL" id="MQVS01000002">
    <property type="protein sequence ID" value="OKL52527.1"/>
    <property type="molecule type" value="Genomic_DNA"/>
</dbReference>
<dbReference type="NCBIfam" id="NF002636">
    <property type="entry name" value="PRK02304.1-5"/>
    <property type="match status" value="1"/>
</dbReference>
<keyword evidence="10 11" id="KW-0660">Purine salvage</keyword>
<evidence type="ECO:0000256" key="9">
    <source>
        <dbReference type="ARBA" id="ARBA00022679"/>
    </source>
</evidence>
<dbReference type="InterPro" id="IPR005764">
    <property type="entry name" value="Ade_phspho_trans"/>
</dbReference>
<evidence type="ECO:0000256" key="5">
    <source>
        <dbReference type="ARBA" id="ARBA00008391"/>
    </source>
</evidence>
<evidence type="ECO:0000256" key="4">
    <source>
        <dbReference type="ARBA" id="ARBA00004659"/>
    </source>
</evidence>
<dbReference type="NCBIfam" id="TIGR01090">
    <property type="entry name" value="apt"/>
    <property type="match status" value="1"/>
</dbReference>
<dbReference type="NCBIfam" id="NF002634">
    <property type="entry name" value="PRK02304.1-3"/>
    <property type="match status" value="1"/>
</dbReference>
<proteinExistence type="inferred from homology"/>
<dbReference type="EC" id="2.4.2.7" evidence="6 11"/>
<dbReference type="InterPro" id="IPR050054">
    <property type="entry name" value="UPRTase/APRTase"/>
</dbReference>
<sequence>MIRPKVRAELAELVQSHLREIPDFPEPGVLFRDITPLLADGPAFRRLITLLARLVGDDVDAVAGLESRGFILAAPLATTLEVGMLTVRKAGKLPGPVIGVEYSLEYGTAKVELRPETVAPGDRVLIIDDVLATGGTARAAIELVEQAGGVVAGVLVLLELLELEGRSKLTGYDVQSIVQF</sequence>
<dbReference type="UniPathway" id="UPA00588">
    <property type="reaction ID" value="UER00646"/>
</dbReference>
<evidence type="ECO:0000313" key="14">
    <source>
        <dbReference type="Proteomes" id="UP000185612"/>
    </source>
</evidence>
<keyword evidence="14" id="KW-1185">Reference proteome</keyword>
<evidence type="ECO:0000256" key="10">
    <source>
        <dbReference type="ARBA" id="ARBA00022726"/>
    </source>
</evidence>
<dbReference type="AlphaFoldDB" id="A0A1Q5PYB5"/>
<keyword evidence="8 11" id="KW-0328">Glycosyltransferase</keyword>
<dbReference type="InterPro" id="IPR029057">
    <property type="entry name" value="PRTase-like"/>
</dbReference>
<dbReference type="GO" id="GO:0003999">
    <property type="term" value="F:adenine phosphoribosyltransferase activity"/>
    <property type="evidence" value="ECO:0007669"/>
    <property type="project" value="UniProtKB-UniRule"/>
</dbReference>
<dbReference type="PANTHER" id="PTHR32315">
    <property type="entry name" value="ADENINE PHOSPHORIBOSYLTRANSFERASE"/>
    <property type="match status" value="1"/>
</dbReference>
<dbReference type="Pfam" id="PF00156">
    <property type="entry name" value="Pribosyltran"/>
    <property type="match status" value="1"/>
</dbReference>
<dbReference type="FunFam" id="3.40.50.2020:FF:000021">
    <property type="entry name" value="Adenine phosphoribosyltransferase"/>
    <property type="match status" value="1"/>
</dbReference>
<gene>
    <name evidence="11" type="primary">apt</name>
    <name evidence="13" type="ORF">BSZ40_03005</name>
</gene>
<evidence type="ECO:0000256" key="6">
    <source>
        <dbReference type="ARBA" id="ARBA00011893"/>
    </source>
</evidence>
<dbReference type="FunCoup" id="A0A1Q5PYB5">
    <property type="interactions" value="192"/>
</dbReference>
<evidence type="ECO:0000256" key="7">
    <source>
        <dbReference type="ARBA" id="ARBA00022490"/>
    </source>
</evidence>
<comment type="similarity">
    <text evidence="5 11">Belongs to the purine/pyrimidine phosphoribosyltransferase family.</text>
</comment>
<dbReference type="GO" id="GO:0005737">
    <property type="term" value="C:cytoplasm"/>
    <property type="evidence" value="ECO:0007669"/>
    <property type="project" value="UniProtKB-SubCell"/>
</dbReference>
<evidence type="ECO:0000256" key="8">
    <source>
        <dbReference type="ARBA" id="ARBA00022676"/>
    </source>
</evidence>
<dbReference type="GO" id="GO:0006166">
    <property type="term" value="P:purine ribonucleoside salvage"/>
    <property type="evidence" value="ECO:0007669"/>
    <property type="project" value="UniProtKB-UniRule"/>
</dbReference>
<dbReference type="Gene3D" id="3.40.50.2020">
    <property type="match status" value="1"/>
</dbReference>
<feature type="domain" description="Phosphoribosyltransferase" evidence="12">
    <location>
        <begin position="44"/>
        <end position="174"/>
    </location>
</feature>
<evidence type="ECO:0000256" key="2">
    <source>
        <dbReference type="ARBA" id="ARBA00003968"/>
    </source>
</evidence>
<evidence type="ECO:0000256" key="3">
    <source>
        <dbReference type="ARBA" id="ARBA00004496"/>
    </source>
</evidence>
<dbReference type="STRING" id="52770.BSZ40_03005"/>
<organism evidence="13 14">
    <name type="scientific">Buchananella hordeovulneris</name>
    <dbReference type="NCBI Taxonomy" id="52770"/>
    <lineage>
        <taxon>Bacteria</taxon>
        <taxon>Bacillati</taxon>
        <taxon>Actinomycetota</taxon>
        <taxon>Actinomycetes</taxon>
        <taxon>Actinomycetales</taxon>
        <taxon>Actinomycetaceae</taxon>
        <taxon>Buchananella</taxon>
    </lineage>
</organism>
<protein>
    <recommendedName>
        <fullName evidence="6 11">Adenine phosphoribosyltransferase</fullName>
        <shortName evidence="11">APRT</shortName>
        <ecNumber evidence="6 11">2.4.2.7</ecNumber>
    </recommendedName>
</protein>
<dbReference type="GO" id="GO:0006168">
    <property type="term" value="P:adenine salvage"/>
    <property type="evidence" value="ECO:0007669"/>
    <property type="project" value="InterPro"/>
</dbReference>
<comment type="subunit">
    <text evidence="11">Homodimer.</text>
</comment>
<dbReference type="InterPro" id="IPR000836">
    <property type="entry name" value="PRTase_dom"/>
</dbReference>
<name>A0A1Q5PYB5_9ACTO</name>
<comment type="function">
    <text evidence="2 11">Catalyzes a salvage reaction resulting in the formation of AMP, that is energically less costly than de novo synthesis.</text>
</comment>
<dbReference type="PANTHER" id="PTHR32315:SF3">
    <property type="entry name" value="ADENINE PHOSPHORIBOSYLTRANSFERASE"/>
    <property type="match status" value="1"/>
</dbReference>
<evidence type="ECO:0000259" key="12">
    <source>
        <dbReference type="Pfam" id="PF00156"/>
    </source>
</evidence>
<comment type="catalytic activity">
    <reaction evidence="1 11">
        <text>AMP + diphosphate = 5-phospho-alpha-D-ribose 1-diphosphate + adenine</text>
        <dbReference type="Rhea" id="RHEA:16609"/>
        <dbReference type="ChEBI" id="CHEBI:16708"/>
        <dbReference type="ChEBI" id="CHEBI:33019"/>
        <dbReference type="ChEBI" id="CHEBI:58017"/>
        <dbReference type="ChEBI" id="CHEBI:456215"/>
        <dbReference type="EC" id="2.4.2.7"/>
    </reaction>
</comment>
<evidence type="ECO:0000256" key="1">
    <source>
        <dbReference type="ARBA" id="ARBA00000868"/>
    </source>
</evidence>
<evidence type="ECO:0000256" key="11">
    <source>
        <dbReference type="HAMAP-Rule" id="MF_00004"/>
    </source>
</evidence>